<dbReference type="KEGG" id="aalt:CC77DRAFT_188865"/>
<name>A0A177DIJ6_ALTAL</name>
<accession>A0A177DIJ6</accession>
<protein>
    <submittedName>
        <fullName evidence="1">Uncharacterized protein</fullName>
    </submittedName>
</protein>
<dbReference type="RefSeq" id="XP_018384578.1">
    <property type="nucleotide sequence ID" value="XM_018530534.1"/>
</dbReference>
<dbReference type="EMBL" id="KV441482">
    <property type="protein sequence ID" value="OAG19157.1"/>
    <property type="molecule type" value="Genomic_DNA"/>
</dbReference>
<dbReference type="VEuPathDB" id="FungiDB:CC77DRAFT_188865"/>
<evidence type="ECO:0000313" key="2">
    <source>
        <dbReference type="Proteomes" id="UP000077248"/>
    </source>
</evidence>
<dbReference type="GeneID" id="29116128"/>
<sequence length="253" mass="28393">MPSNVFQQLHTRPLQSFKIVEDLTTALHREILRIYGNCMIMWGDTICEDEAIALSMTEIDDAVTEYETNVSYHACGQRRIKIWAGTGDRVKQAALWSKVKDKAPHPRHPRAQYGSVMAQFHEKVLWCDKCSVAELRTGDVLFNAVASPGSLAGELGALNLNEDDRKRVESWRRGESLGKLKPLCPHLQPPLHSAKENYRSSTRTTVGSNELTQGLESVGRYYIDGGVLLRNEHGCYQDLDGICCCPCPRVVHL</sequence>
<reference evidence="1 2" key="1">
    <citation type="submission" date="2016-05" db="EMBL/GenBank/DDBJ databases">
        <title>Comparative analysis of secretome profiles of manganese(II)-oxidizing ascomycete fungi.</title>
        <authorList>
            <consortium name="DOE Joint Genome Institute"/>
            <person name="Zeiner C.A."/>
            <person name="Purvine S.O."/>
            <person name="Zink E.M."/>
            <person name="Wu S."/>
            <person name="Pasa-Tolic L."/>
            <person name="Chaput D.L."/>
            <person name="Haridas S."/>
            <person name="Grigoriev I.V."/>
            <person name="Santelli C.M."/>
            <person name="Hansel C.M."/>
        </authorList>
    </citation>
    <scope>NUCLEOTIDE SEQUENCE [LARGE SCALE GENOMIC DNA]</scope>
    <source>
        <strain evidence="1 2">SRC1lrK2f</strain>
    </source>
</reference>
<keyword evidence="2" id="KW-1185">Reference proteome</keyword>
<dbReference type="AlphaFoldDB" id="A0A177DIJ6"/>
<dbReference type="Proteomes" id="UP000077248">
    <property type="component" value="Unassembled WGS sequence"/>
</dbReference>
<organism evidence="1 2">
    <name type="scientific">Alternaria alternata</name>
    <name type="common">Alternaria rot fungus</name>
    <name type="synonym">Torula alternata</name>
    <dbReference type="NCBI Taxonomy" id="5599"/>
    <lineage>
        <taxon>Eukaryota</taxon>
        <taxon>Fungi</taxon>
        <taxon>Dikarya</taxon>
        <taxon>Ascomycota</taxon>
        <taxon>Pezizomycotina</taxon>
        <taxon>Dothideomycetes</taxon>
        <taxon>Pleosporomycetidae</taxon>
        <taxon>Pleosporales</taxon>
        <taxon>Pleosporineae</taxon>
        <taxon>Pleosporaceae</taxon>
        <taxon>Alternaria</taxon>
        <taxon>Alternaria sect. Alternaria</taxon>
        <taxon>Alternaria alternata complex</taxon>
    </lineage>
</organism>
<evidence type="ECO:0000313" key="1">
    <source>
        <dbReference type="EMBL" id="OAG19157.1"/>
    </source>
</evidence>
<proteinExistence type="predicted"/>
<gene>
    <name evidence="1" type="ORF">CC77DRAFT_188865</name>
</gene>